<proteinExistence type="predicted"/>
<evidence type="ECO:0000313" key="2">
    <source>
        <dbReference type="Proteomes" id="UP000789759"/>
    </source>
</evidence>
<reference evidence="1" key="1">
    <citation type="submission" date="2021-06" db="EMBL/GenBank/DDBJ databases">
        <authorList>
            <person name="Kallberg Y."/>
            <person name="Tangrot J."/>
            <person name="Rosling A."/>
        </authorList>
    </citation>
    <scope>NUCLEOTIDE SEQUENCE</scope>
    <source>
        <strain evidence="1">FL966</strain>
    </source>
</reference>
<dbReference type="AlphaFoldDB" id="A0A9N9BS28"/>
<protein>
    <submittedName>
        <fullName evidence="1">16330_t:CDS:1</fullName>
    </submittedName>
</protein>
<dbReference type="Proteomes" id="UP000789759">
    <property type="component" value="Unassembled WGS sequence"/>
</dbReference>
<comment type="caution">
    <text evidence="1">The sequence shown here is derived from an EMBL/GenBank/DDBJ whole genome shotgun (WGS) entry which is preliminary data.</text>
</comment>
<evidence type="ECO:0000313" key="1">
    <source>
        <dbReference type="EMBL" id="CAG8577760.1"/>
    </source>
</evidence>
<accession>A0A9N9BS28</accession>
<sequence length="39" mass="4697">MISVEFQKLNKIPLEEGHEVVVKKKQLFAYSKYEDRKED</sequence>
<name>A0A9N9BS28_9GLOM</name>
<keyword evidence="2" id="KW-1185">Reference proteome</keyword>
<gene>
    <name evidence="1" type="ORF">CPELLU_LOCUS5945</name>
</gene>
<dbReference type="EMBL" id="CAJVQA010003561">
    <property type="protein sequence ID" value="CAG8577760.1"/>
    <property type="molecule type" value="Genomic_DNA"/>
</dbReference>
<organism evidence="1 2">
    <name type="scientific">Cetraspora pellucida</name>
    <dbReference type="NCBI Taxonomy" id="1433469"/>
    <lineage>
        <taxon>Eukaryota</taxon>
        <taxon>Fungi</taxon>
        <taxon>Fungi incertae sedis</taxon>
        <taxon>Mucoromycota</taxon>
        <taxon>Glomeromycotina</taxon>
        <taxon>Glomeromycetes</taxon>
        <taxon>Diversisporales</taxon>
        <taxon>Gigasporaceae</taxon>
        <taxon>Cetraspora</taxon>
    </lineage>
</organism>